<evidence type="ECO:0000313" key="2">
    <source>
        <dbReference type="Proteomes" id="UP000033710"/>
    </source>
</evidence>
<dbReference type="OrthoDB" id="10306125at2759"/>
<sequence>MATTTLVDDIPIERCAYHTHIRECFTTEMDRYMADRETRFLDGTGISHHDLDNDQPLFPDFLNVHTAGQHDPRMRTMVENFMVARLSIPMGIDSDGLPVLCSGPATSTSASLDAIESARLAMSQKALANVRVDRSHAAVQKVIDLAFATVSYVKALHCLHDQARDRDRSQDQNSDRCAHSASSADQRRILSLRGLITAYETERSVLCLARRLIRDHQKNKQRARVIAAAVDERMRLCRLALAEDEDEQATINKDDLTAAAIASHAKCLHVTMARDNMRHRRQEEEGRAADTENAPPLNLPIATLPAMLRTAPRITRPKRLVLQSESAQTCSAATSDAVVKYVAAEHALQAMRQECRVQGLRMPNIQFHIYPVHHFGRMAVSFYTNARPGLGTQRVQAEIKQEEDDKDW</sequence>
<proteinExistence type="predicted"/>
<organism evidence="1 2">
    <name type="scientific">Sporothrix schenckii 1099-18</name>
    <dbReference type="NCBI Taxonomy" id="1397361"/>
    <lineage>
        <taxon>Eukaryota</taxon>
        <taxon>Fungi</taxon>
        <taxon>Dikarya</taxon>
        <taxon>Ascomycota</taxon>
        <taxon>Pezizomycotina</taxon>
        <taxon>Sordariomycetes</taxon>
        <taxon>Sordariomycetidae</taxon>
        <taxon>Ophiostomatales</taxon>
        <taxon>Ophiostomataceae</taxon>
        <taxon>Sporothrix</taxon>
    </lineage>
</organism>
<dbReference type="KEGG" id="ssck:SPSK_06347"/>
<reference evidence="1 2" key="1">
    <citation type="journal article" date="2014" name="BMC Genomics">
        <title>Comparative genomics of the major fungal agents of human and animal Sporotrichosis: Sporothrix schenckii and Sporothrix brasiliensis.</title>
        <authorList>
            <person name="Teixeira M.M."/>
            <person name="de Almeida L.G."/>
            <person name="Kubitschek-Barreira P."/>
            <person name="Alves F.L."/>
            <person name="Kioshima E.S."/>
            <person name="Abadio A.K."/>
            <person name="Fernandes L."/>
            <person name="Derengowski L.S."/>
            <person name="Ferreira K.S."/>
            <person name="Souza R.C."/>
            <person name="Ruiz J.C."/>
            <person name="de Andrade N.C."/>
            <person name="Paes H.C."/>
            <person name="Nicola A.M."/>
            <person name="Albuquerque P."/>
            <person name="Gerber A.L."/>
            <person name="Martins V.P."/>
            <person name="Peconick L.D."/>
            <person name="Neto A.V."/>
            <person name="Chaucanez C.B."/>
            <person name="Silva P.A."/>
            <person name="Cunha O.L."/>
            <person name="de Oliveira F.F."/>
            <person name="dos Santos T.C."/>
            <person name="Barros A.L."/>
            <person name="Soares M.A."/>
            <person name="de Oliveira L.M."/>
            <person name="Marini M.M."/>
            <person name="Villalobos-Duno H."/>
            <person name="Cunha M.M."/>
            <person name="de Hoog S."/>
            <person name="da Silveira J.F."/>
            <person name="Henrissat B."/>
            <person name="Nino-Vega G.A."/>
            <person name="Cisalpino P.S."/>
            <person name="Mora-Montes H.M."/>
            <person name="Almeida S.R."/>
            <person name="Stajich J.E."/>
            <person name="Lopes-Bezerra L.M."/>
            <person name="Vasconcelos A.T."/>
            <person name="Felipe M.S."/>
        </authorList>
    </citation>
    <scope>NUCLEOTIDE SEQUENCE [LARGE SCALE GENOMIC DNA]</scope>
    <source>
        <strain evidence="1 2">1099-18</strain>
    </source>
</reference>
<dbReference type="GeneID" id="27668330"/>
<evidence type="ECO:0000313" key="1">
    <source>
        <dbReference type="EMBL" id="KJR89579.1"/>
    </source>
</evidence>
<dbReference type="Proteomes" id="UP000033710">
    <property type="component" value="Unassembled WGS sequence"/>
</dbReference>
<accession>A0A0F2MKJ8</accession>
<dbReference type="RefSeq" id="XP_016592255.1">
    <property type="nucleotide sequence ID" value="XM_016733053.1"/>
</dbReference>
<comment type="caution">
    <text evidence="1">The sequence shown here is derived from an EMBL/GenBank/DDBJ whole genome shotgun (WGS) entry which is preliminary data.</text>
</comment>
<reference evidence="1 2" key="2">
    <citation type="journal article" date="2015" name="Eukaryot. Cell">
        <title>Asexual propagation of a virulent clone complex in a human and feline outbreak of sporotrichosis.</title>
        <authorList>
            <person name="Teixeira Mde M."/>
            <person name="Rodrigues A.M."/>
            <person name="Tsui C.K."/>
            <person name="de Almeida L.G."/>
            <person name="Van Diepeningen A.D."/>
            <person name="van den Ende B.G."/>
            <person name="Fernandes G.F."/>
            <person name="Kano R."/>
            <person name="Hamelin R.C."/>
            <person name="Lopes-Bezerra L.M."/>
            <person name="Vasconcelos A.T."/>
            <person name="de Hoog S."/>
            <person name="de Camargo Z.P."/>
            <person name="Felipe M.S."/>
        </authorList>
    </citation>
    <scope>NUCLEOTIDE SEQUENCE [LARGE SCALE GENOMIC DNA]</scope>
    <source>
        <strain evidence="1 2">1099-18</strain>
    </source>
</reference>
<dbReference type="EMBL" id="AXCR01000001">
    <property type="protein sequence ID" value="KJR89579.1"/>
    <property type="molecule type" value="Genomic_DNA"/>
</dbReference>
<name>A0A0F2MKJ8_SPOSC</name>
<dbReference type="VEuPathDB" id="FungiDB:SPSK_06347"/>
<protein>
    <submittedName>
        <fullName evidence="1">Uncharacterized protein</fullName>
    </submittedName>
</protein>
<dbReference type="AlphaFoldDB" id="A0A0F2MKJ8"/>
<gene>
    <name evidence="1" type="ORF">SPSK_06347</name>
</gene>